<dbReference type="InterPro" id="IPR052958">
    <property type="entry name" value="IFN-induced_PKR_regulator"/>
</dbReference>
<protein>
    <recommendedName>
        <fullName evidence="2">HAT C-terminal dimerisation domain-containing protein</fullName>
    </recommendedName>
</protein>
<evidence type="ECO:0000313" key="3">
    <source>
        <dbReference type="EMBL" id="CAH3176994.1"/>
    </source>
</evidence>
<feature type="compositionally biased region" description="Polar residues" evidence="1">
    <location>
        <begin position="15"/>
        <end position="28"/>
    </location>
</feature>
<evidence type="ECO:0000313" key="4">
    <source>
        <dbReference type="Proteomes" id="UP001159405"/>
    </source>
</evidence>
<keyword evidence="4" id="KW-1185">Reference proteome</keyword>
<feature type="region of interest" description="Disordered" evidence="1">
    <location>
        <begin position="15"/>
        <end position="53"/>
    </location>
</feature>
<reference evidence="3 4" key="1">
    <citation type="submission" date="2022-05" db="EMBL/GenBank/DDBJ databases">
        <authorList>
            <consortium name="Genoscope - CEA"/>
            <person name="William W."/>
        </authorList>
    </citation>
    <scope>NUCLEOTIDE SEQUENCE [LARGE SCALE GENOMIC DNA]</scope>
</reference>
<dbReference type="PANTHER" id="PTHR46289">
    <property type="entry name" value="52 KDA REPRESSOR OF THE INHIBITOR OF THE PROTEIN KINASE-LIKE PROTEIN-RELATED"/>
    <property type="match status" value="1"/>
</dbReference>
<dbReference type="EMBL" id="CALNXK010000219">
    <property type="protein sequence ID" value="CAH3176994.1"/>
    <property type="molecule type" value="Genomic_DNA"/>
</dbReference>
<gene>
    <name evidence="3" type="ORF">PLOB_00018604</name>
</gene>
<sequence length="223" mass="25303">MSTRPTLTVIRSRTISRTAETTSKTSGPSGVVPSIPRRTNQQQHRDNVPAQTPSDYYKRAVAIPLLDHLQSEMKTYFNPTNDAVLSSLFNLLPQLVAVGDRNPDIEAALEFYEHDLPSPHVVDVELLRWKRKWCSTEDADLPTSAVQTLAACDREFFPNIHTLIRILCTLPITSAECERSFSALRRLKTYLRSTMSSERESGLALMNINYHRDINIEEVINTF</sequence>
<dbReference type="InterPro" id="IPR008906">
    <property type="entry name" value="HATC_C_dom"/>
</dbReference>
<evidence type="ECO:0000259" key="2">
    <source>
        <dbReference type="Pfam" id="PF05699"/>
    </source>
</evidence>
<dbReference type="Proteomes" id="UP001159405">
    <property type="component" value="Unassembled WGS sequence"/>
</dbReference>
<proteinExistence type="predicted"/>
<organism evidence="3 4">
    <name type="scientific">Porites lobata</name>
    <dbReference type="NCBI Taxonomy" id="104759"/>
    <lineage>
        <taxon>Eukaryota</taxon>
        <taxon>Metazoa</taxon>
        <taxon>Cnidaria</taxon>
        <taxon>Anthozoa</taxon>
        <taxon>Hexacorallia</taxon>
        <taxon>Scleractinia</taxon>
        <taxon>Fungiina</taxon>
        <taxon>Poritidae</taxon>
        <taxon>Porites</taxon>
    </lineage>
</organism>
<evidence type="ECO:0000256" key="1">
    <source>
        <dbReference type="SAM" id="MobiDB-lite"/>
    </source>
</evidence>
<feature type="non-terminal residue" evidence="3">
    <location>
        <position position="223"/>
    </location>
</feature>
<accession>A0ABN8RGF2</accession>
<feature type="domain" description="HAT C-terminal dimerisation" evidence="2">
    <location>
        <begin position="153"/>
        <end position="209"/>
    </location>
</feature>
<comment type="caution">
    <text evidence="3">The sequence shown here is derived from an EMBL/GenBank/DDBJ whole genome shotgun (WGS) entry which is preliminary data.</text>
</comment>
<dbReference type="PANTHER" id="PTHR46289:SF16">
    <property type="entry name" value="52 KDA REPRESSOR OF THE INHIBITOR OF THE PROTEIN KINASE"/>
    <property type="match status" value="1"/>
</dbReference>
<name>A0ABN8RGF2_9CNID</name>
<dbReference type="SUPFAM" id="SSF53098">
    <property type="entry name" value="Ribonuclease H-like"/>
    <property type="match status" value="1"/>
</dbReference>
<dbReference type="Pfam" id="PF05699">
    <property type="entry name" value="Dimer_Tnp_hAT"/>
    <property type="match status" value="1"/>
</dbReference>
<dbReference type="InterPro" id="IPR012337">
    <property type="entry name" value="RNaseH-like_sf"/>
</dbReference>